<organism evidence="2">
    <name type="scientific">marine metagenome</name>
    <dbReference type="NCBI Taxonomy" id="408172"/>
    <lineage>
        <taxon>unclassified sequences</taxon>
        <taxon>metagenomes</taxon>
        <taxon>ecological metagenomes</taxon>
    </lineage>
</organism>
<feature type="non-terminal residue" evidence="2">
    <location>
        <position position="319"/>
    </location>
</feature>
<dbReference type="EMBL" id="UINC01123265">
    <property type="protein sequence ID" value="SVC99624.1"/>
    <property type="molecule type" value="Genomic_DNA"/>
</dbReference>
<dbReference type="Pfam" id="PF00932">
    <property type="entry name" value="LTD"/>
    <property type="match status" value="1"/>
</dbReference>
<dbReference type="InterPro" id="IPR001322">
    <property type="entry name" value="Lamin_tail_dom"/>
</dbReference>
<sequence>SLVVANEVEIDGAGGSKFSGGSNYTLTDADGMTFIMRIDSRIQSIIDQPFPGTAISVTGVLSQYMRDQPREGGYQLMPTRIEDIAGPQLPTIEFTLRYDKLLRPGRPLESSRTDHFLLPGETVLIEAVAKSPSGGEVTVTPTGDWVLSTNPANEITAKLVLSASSADAGESFDLSLDVENNEGTQTMSWDVYVPSEAEQQVAVTEFLANPTAKVTDGLYNPLYREVPSDSDRILVEDEFIEIANLGEAEVDLAGWSLSDAVTLRSNFYDGDVLAKRGAVIVYGGRSSGSEPVFGDDVLALPATESMSGLGLNNSGDTIT</sequence>
<protein>
    <recommendedName>
        <fullName evidence="1">LTD domain-containing protein</fullName>
    </recommendedName>
</protein>
<name>A0A382RPI6_9ZZZZ</name>
<gene>
    <name evidence="2" type="ORF">METZ01_LOCUS352478</name>
</gene>
<dbReference type="AlphaFoldDB" id="A0A382RPI6"/>
<dbReference type="InterPro" id="IPR036415">
    <property type="entry name" value="Lamin_tail_dom_sf"/>
</dbReference>
<feature type="non-terminal residue" evidence="2">
    <location>
        <position position="1"/>
    </location>
</feature>
<proteinExistence type="predicted"/>
<accession>A0A382RPI6</accession>
<dbReference type="SUPFAM" id="SSF74853">
    <property type="entry name" value="Lamin A/C globular tail domain"/>
    <property type="match status" value="1"/>
</dbReference>
<evidence type="ECO:0000313" key="2">
    <source>
        <dbReference type="EMBL" id="SVC99624.1"/>
    </source>
</evidence>
<feature type="domain" description="LTD" evidence="1">
    <location>
        <begin position="196"/>
        <end position="318"/>
    </location>
</feature>
<evidence type="ECO:0000259" key="1">
    <source>
        <dbReference type="Pfam" id="PF00932"/>
    </source>
</evidence>
<reference evidence="2" key="1">
    <citation type="submission" date="2018-05" db="EMBL/GenBank/DDBJ databases">
        <authorList>
            <person name="Lanie J.A."/>
            <person name="Ng W.-L."/>
            <person name="Kazmierczak K.M."/>
            <person name="Andrzejewski T.M."/>
            <person name="Davidsen T.M."/>
            <person name="Wayne K.J."/>
            <person name="Tettelin H."/>
            <person name="Glass J.I."/>
            <person name="Rusch D."/>
            <person name="Podicherti R."/>
            <person name="Tsui H.-C.T."/>
            <person name="Winkler M.E."/>
        </authorList>
    </citation>
    <scope>NUCLEOTIDE SEQUENCE</scope>
</reference>